<organism evidence="2 3">
    <name type="scientific">Ornithinimicrobium pratense</name>
    <dbReference type="NCBI Taxonomy" id="2593973"/>
    <lineage>
        <taxon>Bacteria</taxon>
        <taxon>Bacillati</taxon>
        <taxon>Actinomycetota</taxon>
        <taxon>Actinomycetes</taxon>
        <taxon>Micrococcales</taxon>
        <taxon>Ornithinimicrobiaceae</taxon>
        <taxon>Ornithinimicrobium</taxon>
    </lineage>
</organism>
<evidence type="ECO:0000313" key="2">
    <source>
        <dbReference type="EMBL" id="QFG67977.1"/>
    </source>
</evidence>
<feature type="transmembrane region" description="Helical" evidence="1">
    <location>
        <begin position="37"/>
        <end position="56"/>
    </location>
</feature>
<dbReference type="EMBL" id="CP044427">
    <property type="protein sequence ID" value="QFG67977.1"/>
    <property type="molecule type" value="Genomic_DNA"/>
</dbReference>
<proteinExistence type="predicted"/>
<accession>A0A5J6V2S5</accession>
<keyword evidence="1" id="KW-1133">Transmembrane helix</keyword>
<sequence>MTLWIAVVAACLLAWLVKLAGYLVPERVLQIPWVDRVVPLLTVALLSALVITQGFLDGARLPALDARAAGVGVALVLLVLRAPFLVVVAAAAATAALLRLWGG</sequence>
<dbReference type="KEGG" id="serw:FY030_03910"/>
<evidence type="ECO:0000313" key="3">
    <source>
        <dbReference type="Proteomes" id="UP000326546"/>
    </source>
</evidence>
<evidence type="ECO:0000256" key="1">
    <source>
        <dbReference type="SAM" id="Phobius"/>
    </source>
</evidence>
<gene>
    <name evidence="2" type="ORF">FY030_03910</name>
</gene>
<keyword evidence="1" id="KW-0812">Transmembrane</keyword>
<keyword evidence="3" id="KW-1185">Reference proteome</keyword>
<dbReference type="InterPro" id="IPR008407">
    <property type="entry name" value="Brnchd-chn_aa_trnsp_AzlD"/>
</dbReference>
<reference evidence="2 3" key="1">
    <citation type="submission" date="2019-09" db="EMBL/GenBank/DDBJ databases">
        <title>Serinicoccus pratensis sp. nov., isolated from meadow soil.</title>
        <authorList>
            <person name="Zhang W."/>
        </authorList>
    </citation>
    <scope>NUCLEOTIDE SEQUENCE [LARGE SCALE GENOMIC DNA]</scope>
    <source>
        <strain evidence="2 3">W204</strain>
    </source>
</reference>
<feature type="transmembrane region" description="Helical" evidence="1">
    <location>
        <begin position="68"/>
        <end position="101"/>
    </location>
</feature>
<keyword evidence="1" id="KW-0472">Membrane</keyword>
<protein>
    <submittedName>
        <fullName evidence="2">AzlD domain-containing protein</fullName>
    </submittedName>
</protein>
<dbReference type="AlphaFoldDB" id="A0A5J6V2S5"/>
<dbReference type="Proteomes" id="UP000326546">
    <property type="component" value="Chromosome"/>
</dbReference>
<dbReference type="RefSeq" id="WP_158060369.1">
    <property type="nucleotide sequence ID" value="NZ_CP044427.1"/>
</dbReference>
<dbReference type="OrthoDB" id="3733498at2"/>
<dbReference type="Pfam" id="PF05437">
    <property type="entry name" value="AzlD"/>
    <property type="match status" value="1"/>
</dbReference>
<name>A0A5J6V2S5_9MICO</name>